<gene>
    <name evidence="2" type="ORF">PAPOLLO_LOCUS4058</name>
</gene>
<evidence type="ECO:0000313" key="3">
    <source>
        <dbReference type="Proteomes" id="UP000691718"/>
    </source>
</evidence>
<name>A0A8S3WAC8_PARAO</name>
<dbReference type="EMBL" id="CAJQZP010000220">
    <property type="protein sequence ID" value="CAG4949593.1"/>
    <property type="molecule type" value="Genomic_DNA"/>
</dbReference>
<reference evidence="2" key="1">
    <citation type="submission" date="2021-04" db="EMBL/GenBank/DDBJ databases">
        <authorList>
            <person name="Tunstrom K."/>
        </authorList>
    </citation>
    <scope>NUCLEOTIDE SEQUENCE</scope>
</reference>
<keyword evidence="3" id="KW-1185">Reference proteome</keyword>
<dbReference type="Proteomes" id="UP000691718">
    <property type="component" value="Unassembled WGS sequence"/>
</dbReference>
<organism evidence="2 3">
    <name type="scientific">Parnassius apollo</name>
    <name type="common">Apollo butterfly</name>
    <name type="synonym">Papilio apollo</name>
    <dbReference type="NCBI Taxonomy" id="110799"/>
    <lineage>
        <taxon>Eukaryota</taxon>
        <taxon>Metazoa</taxon>
        <taxon>Ecdysozoa</taxon>
        <taxon>Arthropoda</taxon>
        <taxon>Hexapoda</taxon>
        <taxon>Insecta</taxon>
        <taxon>Pterygota</taxon>
        <taxon>Neoptera</taxon>
        <taxon>Endopterygota</taxon>
        <taxon>Lepidoptera</taxon>
        <taxon>Glossata</taxon>
        <taxon>Ditrysia</taxon>
        <taxon>Papilionoidea</taxon>
        <taxon>Papilionidae</taxon>
        <taxon>Parnassiinae</taxon>
        <taxon>Parnassini</taxon>
        <taxon>Parnassius</taxon>
        <taxon>Parnassius</taxon>
    </lineage>
</organism>
<comment type="caution">
    <text evidence="2">The sequence shown here is derived from an EMBL/GenBank/DDBJ whole genome shotgun (WGS) entry which is preliminary data.</text>
</comment>
<dbReference type="OrthoDB" id="6930384at2759"/>
<evidence type="ECO:0000313" key="2">
    <source>
        <dbReference type="EMBL" id="CAG4949593.1"/>
    </source>
</evidence>
<accession>A0A8S3WAC8</accession>
<sequence>MNYYKKNNNGWILCPSKSFPGKFYYFNVNNGEAAWSLTELDKQTLKDIAVPKVTNKSNIYPEPNSPPENNTGISFNTDTSYKLHPNCNKVLDQSSLESQIFGQGFFPKYISNVNPYMPNVMWTPVQLPTPMLVPNVPEVKKPMSDQVTQTQEFEQERLVQASGLSLSERFHIYKNNNTNESCKNSNNNDSENIYTLNNNCNRLLILRNKKSKAAIDGNTLLRETVLKNSLNMKVKNYSDKISLNEKATNLLNETGKPEKFDEINQIKLDESIDTPPKKLDKSDLRLLLVAKKGQKLKMGDSCKRKSLEDENVNKNITNIQSQNVPKKRVTFNLVSQCDEEASDGGDTRNRMKSPTEVIHILKNLGKASMHVSIWFIVADLNVLLNEFEYIESFVRNVQEPEQDLSVSVSVEIMHCCLKLIEDKHHVVLITTDTELYAEGIALNVHCYMLEQIKAGVVNILLQSSFNCDNSRSNNKSLENVPFLEETHNFQPFILKSNERLIESKENITTYNLKNLKVGYSDLKRIVHNEKCDLKNYSELCHDKRVWKIDNNNCEKSLSKNKSLENIHLQKVHNLQPYVLENKERLIELKEDITTRDFQNLKVSYSDIKRIVRNKKCDLNYYSEPSHNERVLKIDLNNPVNSNLEKCNSNTTQLQPYKETNSLNQFVTNSSKESKTQRNANVDYNQVNRLLNVKKTIFNADVSTHNDISGNHKNNACIDIKNKKYVDKNIISSDGSEIYDSLCLRKFNSSTTRKHIREDNNIDDFEDPAISIELSLYEKLKQFQLKSKVIEDRITLRADEWICTFTQIMENFMVDLLRDESVSSINPCTILETADDVAKLFDDHPPIKIAAYGLSALYNLINPNGKLQANINPNDVLKTIGCGKLLVESIKTIRPNSETLKETEELLVYLLHCIENPETDPKHLEFTQTPPNSHIDIEEDICAPKHVFVKEPSEVLIYLKKYVPEWKTYNEKVGIKLGDCTKQIKDLNNSPNIVRTIGRHLNTLKINNYNKITLDFNVNNDNVEESITANEKEDQRESNKIIKAKSKRSQAKNIHEKTFDSLQDFDFPVTHGNTFSSNHKTNCGPKVIRNVGIIKAFEDKLNNKSLEKFDCNSLNKPNSHMIYEDRFGTNKHLKLNDKIHGGKDVLDGISETFTDDTAYETQVNNIFKKSVDIQFLASDASNDDSGLGKENYHAYTFIKTFLVEMSSSLKLVYKFINDSVVEIKGKNIQVENRKAIYDKSEKTYKLLSVITDELKRIIEREPEDGSTIKSLLIKAGVDVTDDKRITRYRQVVTKCLEQVRLLQHGLKVLLSITNENSISMSIISEQDSNICYFNIFE</sequence>
<feature type="compositionally biased region" description="Polar residues" evidence="1">
    <location>
        <begin position="67"/>
        <end position="76"/>
    </location>
</feature>
<proteinExistence type="predicted"/>
<feature type="region of interest" description="Disordered" evidence="1">
    <location>
        <begin position="56"/>
        <end position="76"/>
    </location>
</feature>
<evidence type="ECO:0000256" key="1">
    <source>
        <dbReference type="SAM" id="MobiDB-lite"/>
    </source>
</evidence>
<protein>
    <submittedName>
        <fullName evidence="2">(apollo) hypothetical protein</fullName>
    </submittedName>
</protein>